<dbReference type="PANTHER" id="PTHR37299">
    <property type="entry name" value="TRANSCRIPTIONAL REGULATOR-RELATED"/>
    <property type="match status" value="1"/>
</dbReference>
<evidence type="ECO:0000313" key="4">
    <source>
        <dbReference type="EMBL" id="MCZ7694011.1"/>
    </source>
</evidence>
<dbReference type="InterPro" id="IPR001789">
    <property type="entry name" value="Sig_transdc_resp-reg_receiver"/>
</dbReference>
<evidence type="ECO:0000256" key="2">
    <source>
        <dbReference type="ARBA" id="ARBA00024867"/>
    </source>
</evidence>
<name>A0A414PEY1_MEDGN</name>
<feature type="modified residue" description="4-aspartylphosphate" evidence="3">
    <location>
        <position position="57"/>
    </location>
</feature>
<reference evidence="4" key="1">
    <citation type="submission" date="2022-12" db="EMBL/GenBank/DDBJ databases">
        <title>Genome of R. gnavus strain RSHDN_123.</title>
        <authorList>
            <person name="Abdugheni R."/>
        </authorList>
    </citation>
    <scope>NUCLEOTIDE SEQUENCE</scope>
    <source>
        <strain evidence="4">RSHDN_123</strain>
    </source>
</reference>
<organism evidence="4 5">
    <name type="scientific">Mediterraneibacter gnavus</name>
    <name type="common">Ruminococcus gnavus</name>
    <dbReference type="NCBI Taxonomy" id="33038"/>
    <lineage>
        <taxon>Bacteria</taxon>
        <taxon>Bacillati</taxon>
        <taxon>Bacillota</taxon>
        <taxon>Clostridia</taxon>
        <taxon>Lachnospirales</taxon>
        <taxon>Lachnospiraceae</taxon>
        <taxon>Mediterraneibacter</taxon>
    </lineage>
</organism>
<dbReference type="InterPro" id="IPR007492">
    <property type="entry name" value="LytTR_DNA-bd_dom"/>
</dbReference>
<dbReference type="InterPro" id="IPR046947">
    <property type="entry name" value="LytR-like"/>
</dbReference>
<protein>
    <recommendedName>
        <fullName evidence="1">Stage 0 sporulation protein A homolog</fullName>
    </recommendedName>
</protein>
<dbReference type="SUPFAM" id="SSF52172">
    <property type="entry name" value="CheY-like"/>
    <property type="match status" value="1"/>
</dbReference>
<dbReference type="CDD" id="cd00156">
    <property type="entry name" value="REC"/>
    <property type="match status" value="1"/>
</dbReference>
<dbReference type="Pfam" id="PF04397">
    <property type="entry name" value="LytTR"/>
    <property type="match status" value="1"/>
</dbReference>
<dbReference type="PROSITE" id="PS50930">
    <property type="entry name" value="HTH_LYTTR"/>
    <property type="match status" value="1"/>
</dbReference>
<comment type="caution">
    <text evidence="4">The sequence shown here is derived from an EMBL/GenBank/DDBJ whole genome shotgun (WGS) entry which is preliminary data.</text>
</comment>
<dbReference type="InterPro" id="IPR011006">
    <property type="entry name" value="CheY-like_superfamily"/>
</dbReference>
<keyword evidence="4" id="KW-0238">DNA-binding</keyword>
<accession>A0A414PEY1</accession>
<dbReference type="EMBL" id="JAPZED010000007">
    <property type="protein sequence ID" value="MCZ7694011.1"/>
    <property type="molecule type" value="Genomic_DNA"/>
</dbReference>
<gene>
    <name evidence="4" type="ORF">O8D18_08140</name>
</gene>
<dbReference type="Proteomes" id="UP001148455">
    <property type="component" value="Unassembled WGS sequence"/>
</dbReference>
<evidence type="ECO:0000256" key="3">
    <source>
        <dbReference type="PROSITE-ProRule" id="PRU00169"/>
    </source>
</evidence>
<evidence type="ECO:0000313" key="5">
    <source>
        <dbReference type="Proteomes" id="UP001148455"/>
    </source>
</evidence>
<keyword evidence="3" id="KW-0597">Phosphoprotein</keyword>
<dbReference type="GO" id="GO:0000156">
    <property type="term" value="F:phosphorelay response regulator activity"/>
    <property type="evidence" value="ECO:0007669"/>
    <property type="project" value="InterPro"/>
</dbReference>
<dbReference type="Pfam" id="PF00072">
    <property type="entry name" value="Response_reg"/>
    <property type="match status" value="1"/>
</dbReference>
<dbReference type="PROSITE" id="PS50110">
    <property type="entry name" value="RESPONSE_REGULATORY"/>
    <property type="match status" value="1"/>
</dbReference>
<evidence type="ECO:0000256" key="1">
    <source>
        <dbReference type="ARBA" id="ARBA00018672"/>
    </source>
</evidence>
<dbReference type="GO" id="GO:0003677">
    <property type="term" value="F:DNA binding"/>
    <property type="evidence" value="ECO:0007669"/>
    <property type="project" value="UniProtKB-KW"/>
</dbReference>
<proteinExistence type="predicted"/>
<comment type="function">
    <text evidence="2">May play the central regulatory role in sporulation. It may be an element of the effector pathway responsible for the activation of sporulation genes in response to nutritional stress. Spo0A may act in concert with spo0H (a sigma factor) to control the expression of some genes that are critical to the sporulation process.</text>
</comment>
<dbReference type="RefSeq" id="WP_118051766.1">
    <property type="nucleotide sequence ID" value="NZ_CACRUK010000015.1"/>
</dbReference>
<dbReference type="SMART" id="SM00850">
    <property type="entry name" value="LytTR"/>
    <property type="match status" value="1"/>
</dbReference>
<dbReference type="Gene3D" id="2.40.50.1020">
    <property type="entry name" value="LytTr DNA-binding domain"/>
    <property type="match status" value="1"/>
</dbReference>
<dbReference type="Gene3D" id="3.40.50.2300">
    <property type="match status" value="1"/>
</dbReference>
<dbReference type="PANTHER" id="PTHR37299:SF1">
    <property type="entry name" value="STAGE 0 SPORULATION PROTEIN A HOMOLOG"/>
    <property type="match status" value="1"/>
</dbReference>
<dbReference type="SMART" id="SM00448">
    <property type="entry name" value="REC"/>
    <property type="match status" value="1"/>
</dbReference>
<dbReference type="AlphaFoldDB" id="A0A414PEY1"/>
<sequence>MIRIAMADDDEVFLKKIEKYVEKYQGEHGEEIETTLFSDAKELIEGYTPRFDIIILDIEMPGLNGMEAAEQIRQVDENVVLMFITNMIQYAIRGYSVGALDFVMKPVNYYTFSLKLTRAIGRIQKKDKEILLKLQDSVKKVPVDTIRYVEIQNRMLYYYTSRGEYVVRGTIKSALDMLAPYHFVKCNHWYIVNLKYVTEVRDNTAIVAGKELEISQRKKNTFLNALMDYVGEGNQR</sequence>